<keyword evidence="8" id="KW-0472">Membrane</keyword>
<evidence type="ECO:0000256" key="6">
    <source>
        <dbReference type="ARBA" id="ARBA00022777"/>
    </source>
</evidence>
<dbReference type="SUPFAM" id="SSF55874">
    <property type="entry name" value="ATPase domain of HSP90 chaperone/DNA topoisomerase II/histidine kinase"/>
    <property type="match status" value="1"/>
</dbReference>
<dbReference type="GO" id="GO:0016301">
    <property type="term" value="F:kinase activity"/>
    <property type="evidence" value="ECO:0007669"/>
    <property type="project" value="UniProtKB-KW"/>
</dbReference>
<dbReference type="InterPro" id="IPR003661">
    <property type="entry name" value="HisK_dim/P_dom"/>
</dbReference>
<dbReference type="EC" id="2.7.13.3" evidence="2"/>
<dbReference type="Gene3D" id="6.10.340.10">
    <property type="match status" value="1"/>
</dbReference>
<evidence type="ECO:0000256" key="5">
    <source>
        <dbReference type="ARBA" id="ARBA00022692"/>
    </source>
</evidence>
<dbReference type="Gene3D" id="3.30.565.10">
    <property type="entry name" value="Histidine kinase-like ATPase, C-terminal domain"/>
    <property type="match status" value="1"/>
</dbReference>
<proteinExistence type="predicted"/>
<evidence type="ECO:0000256" key="2">
    <source>
        <dbReference type="ARBA" id="ARBA00012438"/>
    </source>
</evidence>
<dbReference type="Pfam" id="PF00512">
    <property type="entry name" value="HisKA"/>
    <property type="match status" value="1"/>
</dbReference>
<dbReference type="InterPro" id="IPR036890">
    <property type="entry name" value="HATPase_C_sf"/>
</dbReference>
<dbReference type="CDD" id="cd00082">
    <property type="entry name" value="HisKA"/>
    <property type="match status" value="1"/>
</dbReference>
<evidence type="ECO:0000256" key="3">
    <source>
        <dbReference type="ARBA" id="ARBA00022553"/>
    </source>
</evidence>
<dbReference type="Gene3D" id="1.10.287.130">
    <property type="match status" value="1"/>
</dbReference>
<dbReference type="EMBL" id="JAOWKX010000007">
    <property type="protein sequence ID" value="MCV2885667.1"/>
    <property type="molecule type" value="Genomic_DNA"/>
</dbReference>
<dbReference type="CDD" id="cd09622">
    <property type="entry name" value="CBM9_like_HisKa"/>
    <property type="match status" value="1"/>
</dbReference>
<dbReference type="InterPro" id="IPR036097">
    <property type="entry name" value="HisK_dim/P_sf"/>
</dbReference>
<reference evidence="10 11" key="1">
    <citation type="submission" date="2022-10" db="EMBL/GenBank/DDBJ databases">
        <title>Aestuariibacter sp. AA17 isolated from Montipora capitata coral fragment.</title>
        <authorList>
            <person name="Emsley S.A."/>
            <person name="Pfannmuller K.M."/>
            <person name="Loughran R.M."/>
            <person name="Shlafstein M."/>
            <person name="Papke E."/>
            <person name="Saw J.H."/>
            <person name="Ushijima B."/>
            <person name="Videau P."/>
        </authorList>
    </citation>
    <scope>NUCLEOTIDE SEQUENCE [LARGE SCALE GENOMIC DNA]</scope>
    <source>
        <strain evidence="10 11">AA17</strain>
    </source>
</reference>
<dbReference type="PROSITE" id="PS50109">
    <property type="entry name" value="HIS_KIN"/>
    <property type="match status" value="1"/>
</dbReference>
<feature type="transmembrane region" description="Helical" evidence="8">
    <location>
        <begin position="422"/>
        <end position="442"/>
    </location>
</feature>
<dbReference type="SUPFAM" id="SSF47384">
    <property type="entry name" value="Homodimeric domain of signal transducing histidine kinase"/>
    <property type="match status" value="1"/>
</dbReference>
<dbReference type="Pfam" id="PF02518">
    <property type="entry name" value="HATPase_c"/>
    <property type="match status" value="1"/>
</dbReference>
<evidence type="ECO:0000259" key="9">
    <source>
        <dbReference type="PROSITE" id="PS50109"/>
    </source>
</evidence>
<protein>
    <recommendedName>
        <fullName evidence="2">histidine kinase</fullName>
        <ecNumber evidence="2">2.7.13.3</ecNumber>
    </recommendedName>
</protein>
<evidence type="ECO:0000313" key="11">
    <source>
        <dbReference type="Proteomes" id="UP001652504"/>
    </source>
</evidence>
<keyword evidence="5 8" id="KW-0812">Transmembrane</keyword>
<dbReference type="SMART" id="SM00388">
    <property type="entry name" value="HisKA"/>
    <property type="match status" value="1"/>
</dbReference>
<organism evidence="10 11">
    <name type="scientific">Fluctibacter corallii</name>
    <dbReference type="NCBI Taxonomy" id="2984329"/>
    <lineage>
        <taxon>Bacteria</taxon>
        <taxon>Pseudomonadati</taxon>
        <taxon>Pseudomonadota</taxon>
        <taxon>Gammaproteobacteria</taxon>
        <taxon>Alteromonadales</taxon>
        <taxon>Alteromonadaceae</taxon>
        <taxon>Fluctibacter</taxon>
    </lineage>
</organism>
<dbReference type="PANTHER" id="PTHR45436">
    <property type="entry name" value="SENSOR HISTIDINE KINASE YKOH"/>
    <property type="match status" value="1"/>
</dbReference>
<keyword evidence="7 8" id="KW-1133">Transmembrane helix</keyword>
<keyword evidence="3" id="KW-0597">Phosphoprotein</keyword>
<dbReference type="SMART" id="SM00387">
    <property type="entry name" value="HATPase_c"/>
    <property type="match status" value="1"/>
</dbReference>
<keyword evidence="11" id="KW-1185">Reference proteome</keyword>
<evidence type="ECO:0000256" key="1">
    <source>
        <dbReference type="ARBA" id="ARBA00000085"/>
    </source>
</evidence>
<dbReference type="InterPro" id="IPR003594">
    <property type="entry name" value="HATPase_dom"/>
</dbReference>
<comment type="catalytic activity">
    <reaction evidence="1">
        <text>ATP + protein L-histidine = ADP + protein N-phospho-L-histidine.</text>
        <dbReference type="EC" id="2.7.13.3"/>
    </reaction>
</comment>
<evidence type="ECO:0000256" key="8">
    <source>
        <dbReference type="SAM" id="Phobius"/>
    </source>
</evidence>
<dbReference type="InterPro" id="IPR005467">
    <property type="entry name" value="His_kinase_dom"/>
</dbReference>
<dbReference type="RefSeq" id="WP_263712956.1">
    <property type="nucleotide sequence ID" value="NZ_JAOWKX010000007.1"/>
</dbReference>
<dbReference type="InterPro" id="IPR050428">
    <property type="entry name" value="TCS_sensor_his_kinase"/>
</dbReference>
<feature type="domain" description="Histidine kinase" evidence="9">
    <location>
        <begin position="505"/>
        <end position="723"/>
    </location>
</feature>
<keyword evidence="4" id="KW-0808">Transferase</keyword>
<dbReference type="Proteomes" id="UP001652504">
    <property type="component" value="Unassembled WGS sequence"/>
</dbReference>
<dbReference type="PANTHER" id="PTHR45436:SF5">
    <property type="entry name" value="SENSOR HISTIDINE KINASE TRCS"/>
    <property type="match status" value="1"/>
</dbReference>
<sequence>MIFGIRFKLLVILLCLLPVPYLAYQYVWELESYLRQGQEQTMVGTARAVATALHERPNLFDKQAAYLQKVRRGKDLYAHPIINPIQLDGHLNDWAEYQHLAIAYDQRNIIRQSHPSSEQSLSFKHLVGRYRQYLYAMFDVADDHVVLRNPNVLRVDKNDHILISLKTPEYGFQRFIISPHEEGWVNAYLLQESDNSGYAKHVFPSIQGFWRLTEKGYQVELRLPLNMLMSEIAFAVTDVDNQETRQWVSVMGTGDPDNRDDLGTVLVPSPEIEKIIRGLRYANSRVWVIDNHNRVLARSGSIHSSVGLKTSIENEHHDSKLNGIWSEIENSLLLPLYYKILTRPPSDFVDELENAYSLKGKAVLEALTGEPASHWYITPDNKAVILSAAHPIFIEDKVMGAVVVEQTTHGIRTLRNRALEQLFHVILGMLLLSTTALFFFASRISMRVTKLRNETEAIIDKNGRIIGNIVPASARDEIGDLSRAFYDVINRLNNYNNYLENMSSRLSHELRTPIAIVNSSLENLALNHLDTELDEESREYIHRAQQGIRRLSKILSSMSEATRMEHALQSTQTETFAPLDVVRGCTESYAMTYSQRKFNLEHDKTLPSLQGSPELFAQMLDKIIANAVEFSPIDSTIGIAMHQLDGKLVLRITNTGPVLPDNMQSQLANSMISVRKSEHSQDPHLGLGLYIARIIAEFHNGKLSIQNLPDGSGVEVLILLTYD</sequence>
<gene>
    <name evidence="10" type="primary">pdsS</name>
    <name evidence="10" type="ORF">OE749_13295</name>
</gene>
<dbReference type="Gene3D" id="2.60.40.1190">
    <property type="match status" value="1"/>
</dbReference>
<name>A0ABT3ABM6_9ALTE</name>
<dbReference type="SUPFAM" id="SSF49344">
    <property type="entry name" value="CBD9-like"/>
    <property type="match status" value="1"/>
</dbReference>
<evidence type="ECO:0000256" key="7">
    <source>
        <dbReference type="ARBA" id="ARBA00022989"/>
    </source>
</evidence>
<comment type="caution">
    <text evidence="10">The sequence shown here is derived from an EMBL/GenBank/DDBJ whole genome shotgun (WGS) entry which is preliminary data.</text>
</comment>
<keyword evidence="6 10" id="KW-0418">Kinase</keyword>
<dbReference type="InterPro" id="IPR022510">
    <property type="entry name" value="Sortase_His-kinase"/>
</dbReference>
<evidence type="ECO:0000256" key="4">
    <source>
        <dbReference type="ARBA" id="ARBA00022679"/>
    </source>
</evidence>
<accession>A0ABT3ABM6</accession>
<dbReference type="NCBIfam" id="TIGR03785">
    <property type="entry name" value="marine_sort_HK"/>
    <property type="match status" value="1"/>
</dbReference>
<evidence type="ECO:0000313" key="10">
    <source>
        <dbReference type="EMBL" id="MCV2885667.1"/>
    </source>
</evidence>